<organism evidence="11 12">
    <name type="scientific">Dichelobacter nodosus (strain VCS1703A)</name>
    <dbReference type="NCBI Taxonomy" id="246195"/>
    <lineage>
        <taxon>Bacteria</taxon>
        <taxon>Pseudomonadati</taxon>
        <taxon>Pseudomonadota</taxon>
        <taxon>Gammaproteobacteria</taxon>
        <taxon>Cardiobacteriales</taxon>
        <taxon>Cardiobacteriaceae</taxon>
        <taxon>Dichelobacter</taxon>
    </lineage>
</organism>
<gene>
    <name evidence="11" type="ordered locus">DNO_0978</name>
</gene>
<dbReference type="InterPro" id="IPR034746">
    <property type="entry name" value="POTRA"/>
</dbReference>
<dbReference type="GO" id="GO:0016020">
    <property type="term" value="C:membrane"/>
    <property type="evidence" value="ECO:0007669"/>
    <property type="project" value="UniProtKB-SubCell"/>
</dbReference>
<dbReference type="Proteomes" id="UP000000248">
    <property type="component" value="Chromosome"/>
</dbReference>
<keyword evidence="7 9" id="KW-0472">Membrane</keyword>
<evidence type="ECO:0000256" key="2">
    <source>
        <dbReference type="ARBA" id="ARBA00022475"/>
    </source>
</evidence>
<evidence type="ECO:0000313" key="12">
    <source>
        <dbReference type="Proteomes" id="UP000000248"/>
    </source>
</evidence>
<dbReference type="Pfam" id="PF03799">
    <property type="entry name" value="FtsQ_DivIB_C"/>
    <property type="match status" value="1"/>
</dbReference>
<dbReference type="KEGG" id="dno:DNO_0978"/>
<dbReference type="GO" id="GO:0090529">
    <property type="term" value="P:cell septum assembly"/>
    <property type="evidence" value="ECO:0007669"/>
    <property type="project" value="InterPro"/>
</dbReference>
<proteinExistence type="predicted"/>
<dbReference type="AlphaFoldDB" id="A5EY20"/>
<evidence type="ECO:0000256" key="5">
    <source>
        <dbReference type="ARBA" id="ARBA00022692"/>
    </source>
</evidence>
<evidence type="ECO:0000256" key="9">
    <source>
        <dbReference type="SAM" id="Phobius"/>
    </source>
</evidence>
<evidence type="ECO:0000256" key="8">
    <source>
        <dbReference type="ARBA" id="ARBA00023306"/>
    </source>
</evidence>
<keyword evidence="4 11" id="KW-0132">Cell division</keyword>
<keyword evidence="12" id="KW-1185">Reference proteome</keyword>
<sequence length="259" mass="29887">MRKPSIAKKTKSVWFYIWYGLSQFILTLALLTVIFALGFFAYQKMTRDSFLPLHRIIVARQPIYADIASLKAVVIAHGQSDLMRINVRQLVKEIETLGWVESASVTKVWPDGLRLDVQERIPILRWGNDEFLDKNGFPFALPKTPALAKLFSVSGPKGYEKPVLNMYQHLIPYLKTADVEVCALNLDARLVWHVVLPEQVDVIVGRDHLNQRIKKLILVNNRILKRYQKYIHSVDLRYQGGFSIRWKEGVKPMSNDKKS</sequence>
<dbReference type="STRING" id="246195.DNO_0978"/>
<dbReference type="PANTHER" id="PTHR35851">
    <property type="entry name" value="CELL DIVISION PROTEIN FTSQ"/>
    <property type="match status" value="1"/>
</dbReference>
<comment type="subcellular location">
    <subcellularLocation>
        <location evidence="1">Membrane</location>
    </subcellularLocation>
</comment>
<dbReference type="eggNOG" id="COG1589">
    <property type="taxonomic scope" value="Bacteria"/>
</dbReference>
<dbReference type="Gene3D" id="3.10.20.310">
    <property type="entry name" value="membrane protein fhac"/>
    <property type="match status" value="1"/>
</dbReference>
<keyword evidence="8" id="KW-0131">Cell cycle</keyword>
<keyword evidence="3" id="KW-0997">Cell inner membrane</keyword>
<evidence type="ECO:0000259" key="10">
    <source>
        <dbReference type="PROSITE" id="PS51779"/>
    </source>
</evidence>
<dbReference type="InterPro" id="IPR005548">
    <property type="entry name" value="Cell_div_FtsQ/DivIB_C"/>
</dbReference>
<name>A5EY20_DICNV</name>
<evidence type="ECO:0000256" key="6">
    <source>
        <dbReference type="ARBA" id="ARBA00022989"/>
    </source>
</evidence>
<dbReference type="InterPro" id="IPR026579">
    <property type="entry name" value="FtsQ"/>
</dbReference>
<protein>
    <submittedName>
        <fullName evidence="11">Cell division protein FtsQ</fullName>
    </submittedName>
</protein>
<dbReference type="HOGENOM" id="CLU_064041_1_1_6"/>
<feature type="transmembrane region" description="Helical" evidence="9">
    <location>
        <begin position="12"/>
        <end position="42"/>
    </location>
</feature>
<keyword evidence="2" id="KW-1003">Cell membrane</keyword>
<feature type="domain" description="POTRA" evidence="10">
    <location>
        <begin position="51"/>
        <end position="120"/>
    </location>
</feature>
<dbReference type="PROSITE" id="PS51779">
    <property type="entry name" value="POTRA"/>
    <property type="match status" value="1"/>
</dbReference>
<evidence type="ECO:0000256" key="7">
    <source>
        <dbReference type="ARBA" id="ARBA00023136"/>
    </source>
</evidence>
<dbReference type="Gene3D" id="3.40.50.11690">
    <property type="entry name" value="Cell division protein FtsQ/DivIB"/>
    <property type="match status" value="1"/>
</dbReference>
<keyword evidence="6 9" id="KW-1133">Transmembrane helix</keyword>
<dbReference type="InterPro" id="IPR045335">
    <property type="entry name" value="FtsQ_C_sf"/>
</dbReference>
<evidence type="ECO:0000256" key="1">
    <source>
        <dbReference type="ARBA" id="ARBA00004370"/>
    </source>
</evidence>
<accession>A5EY20</accession>
<keyword evidence="5 9" id="KW-0812">Transmembrane</keyword>
<dbReference type="Pfam" id="PF08478">
    <property type="entry name" value="POTRA_1"/>
    <property type="match status" value="1"/>
</dbReference>
<dbReference type="InterPro" id="IPR013685">
    <property type="entry name" value="POTRA_FtsQ_type"/>
</dbReference>
<dbReference type="PANTHER" id="PTHR35851:SF1">
    <property type="entry name" value="CELL DIVISION PROTEIN FTSQ"/>
    <property type="match status" value="1"/>
</dbReference>
<evidence type="ECO:0000256" key="4">
    <source>
        <dbReference type="ARBA" id="ARBA00022618"/>
    </source>
</evidence>
<evidence type="ECO:0000313" key="11">
    <source>
        <dbReference type="EMBL" id="ABQ14127.1"/>
    </source>
</evidence>
<evidence type="ECO:0000256" key="3">
    <source>
        <dbReference type="ARBA" id="ARBA00022519"/>
    </source>
</evidence>
<dbReference type="EMBL" id="CP000513">
    <property type="protein sequence ID" value="ABQ14127.1"/>
    <property type="molecule type" value="Genomic_DNA"/>
</dbReference>
<reference evidence="11 12" key="1">
    <citation type="journal article" date="2007" name="Nat. Biotechnol.">
        <title>Genome sequence and identification of candidate vaccine antigens from the animal pathogen Dichelobacter nodosus.</title>
        <authorList>
            <person name="Myers G.S."/>
            <person name="Parker D."/>
            <person name="Al-Hasani K."/>
            <person name="Kennan R.M."/>
            <person name="Seemann T."/>
            <person name="Ren Q."/>
            <person name="Badger J.H."/>
            <person name="Selengut J.D."/>
            <person name="Deboy R.T."/>
            <person name="Tettelin H."/>
            <person name="Boyce J.D."/>
            <person name="McCarl V.P."/>
            <person name="Han X."/>
            <person name="Nelson W.C."/>
            <person name="Madupu R."/>
            <person name="Mohamoud Y."/>
            <person name="Holley T."/>
            <person name="Fedorova N."/>
            <person name="Khouri H."/>
            <person name="Bottomley S.P."/>
            <person name="Whittington R.J."/>
            <person name="Adler B."/>
            <person name="Songer J.G."/>
            <person name="Rood J.I."/>
            <person name="Paulsen I.T."/>
        </authorList>
    </citation>
    <scope>NUCLEOTIDE SEQUENCE [LARGE SCALE GENOMIC DNA]</scope>
    <source>
        <strain evidence="11 12">VCS1703A</strain>
    </source>
</reference>